<proteinExistence type="predicted"/>
<dbReference type="EMBL" id="RBEE01000012">
    <property type="protein sequence ID" value="RNL54222.1"/>
    <property type="molecule type" value="Genomic_DNA"/>
</dbReference>
<keyword evidence="2" id="KW-1185">Reference proteome</keyword>
<dbReference type="Gene3D" id="3.90.176.10">
    <property type="entry name" value="Toxin ADP-ribosyltransferase, Chain A, domain 1"/>
    <property type="match status" value="1"/>
</dbReference>
<reference evidence="1 2" key="1">
    <citation type="submission" date="2018-10" db="EMBL/GenBank/DDBJ databases">
        <title>Genome sequencing of Pedobacter jejuensis TNB23.</title>
        <authorList>
            <person name="Cho Y.-J."/>
            <person name="Cho A."/>
            <person name="Kim O.-S."/>
        </authorList>
    </citation>
    <scope>NUCLEOTIDE SEQUENCE [LARGE SCALE GENOMIC DNA]</scope>
    <source>
        <strain evidence="1 2">TNB23</strain>
    </source>
</reference>
<dbReference type="Proteomes" id="UP000274046">
    <property type="component" value="Unassembled WGS sequence"/>
</dbReference>
<dbReference type="SUPFAM" id="SSF56399">
    <property type="entry name" value="ADP-ribosylation"/>
    <property type="match status" value="1"/>
</dbReference>
<comment type="caution">
    <text evidence="1">The sequence shown here is derived from an EMBL/GenBank/DDBJ whole genome shotgun (WGS) entry which is preliminary data.</text>
</comment>
<accession>A0A3N0BY80</accession>
<dbReference type="RefSeq" id="WP_123205539.1">
    <property type="nucleotide sequence ID" value="NZ_RBEE01000012.1"/>
</dbReference>
<evidence type="ECO:0000313" key="2">
    <source>
        <dbReference type="Proteomes" id="UP000274046"/>
    </source>
</evidence>
<dbReference type="OrthoDB" id="1371354at2"/>
<dbReference type="AlphaFoldDB" id="A0A3N0BY80"/>
<evidence type="ECO:0000313" key="1">
    <source>
        <dbReference type="EMBL" id="RNL54222.1"/>
    </source>
</evidence>
<protein>
    <submittedName>
        <fullName evidence="1">Uncharacterized protein</fullName>
    </submittedName>
</protein>
<name>A0A3N0BY80_9SPHI</name>
<organism evidence="1 2">
    <name type="scientific">Pedobacter jejuensis</name>
    <dbReference type="NCBI Taxonomy" id="1268550"/>
    <lineage>
        <taxon>Bacteria</taxon>
        <taxon>Pseudomonadati</taxon>
        <taxon>Bacteroidota</taxon>
        <taxon>Sphingobacteriia</taxon>
        <taxon>Sphingobacteriales</taxon>
        <taxon>Sphingobacteriaceae</taxon>
        <taxon>Pedobacter</taxon>
    </lineage>
</organism>
<gene>
    <name evidence="1" type="ORF">D7004_09020</name>
</gene>
<sequence>MDNKKIEDVFNKTFSGLTLFYRDTELSENLISKYQVGQIIMERGFTDMTFMGGGLQSNFRYLIASAFGKDLSAFNPEASKVGHIVLTSNSYFKVLDIYHVDKKTQVFLLNIPEHAIDLFHSATTNIETDIIQKARESFESKKDLEPIKELHNYDWQERTKFPIGMNDNGVLFFDNSQIKQMNIDQITTKKEIEENIQEKKPWWKF</sequence>